<name>Q4SR27_TETNG</name>
<gene>
    <name evidence="1" type="ORF">GSTENG00014103001</name>
</gene>
<sequence length="61" mass="6554">MCPRQRGVLCPCAVQLWGLGTHPYPLLQSSLNGQNTVSYLCNVRLSFPYKPDGCADGAAQG</sequence>
<accession>Q4SR27</accession>
<reference evidence="1" key="2">
    <citation type="submission" date="2004-02" db="EMBL/GenBank/DDBJ databases">
        <authorList>
            <consortium name="Genoscope"/>
            <consortium name="Whitehead Institute Centre for Genome Research"/>
        </authorList>
    </citation>
    <scope>NUCLEOTIDE SEQUENCE</scope>
</reference>
<organism evidence="1">
    <name type="scientific">Tetraodon nigroviridis</name>
    <name type="common">Spotted green pufferfish</name>
    <name type="synonym">Chelonodon nigroviridis</name>
    <dbReference type="NCBI Taxonomy" id="99883"/>
    <lineage>
        <taxon>Eukaryota</taxon>
        <taxon>Metazoa</taxon>
        <taxon>Chordata</taxon>
        <taxon>Craniata</taxon>
        <taxon>Vertebrata</taxon>
        <taxon>Euteleostomi</taxon>
        <taxon>Actinopterygii</taxon>
        <taxon>Neopterygii</taxon>
        <taxon>Teleostei</taxon>
        <taxon>Neoteleostei</taxon>
        <taxon>Acanthomorphata</taxon>
        <taxon>Eupercaria</taxon>
        <taxon>Tetraodontiformes</taxon>
        <taxon>Tetradontoidea</taxon>
        <taxon>Tetraodontidae</taxon>
        <taxon>Tetraodon</taxon>
    </lineage>
</organism>
<comment type="caution">
    <text evidence="1">The sequence shown here is derived from an EMBL/GenBank/DDBJ whole genome shotgun (WGS) entry which is preliminary data.</text>
</comment>
<proteinExistence type="predicted"/>
<protein>
    <submittedName>
        <fullName evidence="1">(spotted green pufferfish) hypothetical protein</fullName>
    </submittedName>
</protein>
<evidence type="ECO:0000313" key="1">
    <source>
        <dbReference type="EMBL" id="CAF96905.1"/>
    </source>
</evidence>
<dbReference type="KEGG" id="tng:GSTEN00014103G001"/>
<reference evidence="1" key="1">
    <citation type="journal article" date="2004" name="Nature">
        <title>Genome duplication in the teleost fish Tetraodon nigroviridis reveals the early vertebrate proto-karyotype.</title>
        <authorList>
            <person name="Jaillon O."/>
            <person name="Aury J.-M."/>
            <person name="Brunet F."/>
            <person name="Petit J.-L."/>
            <person name="Stange-Thomann N."/>
            <person name="Mauceli E."/>
            <person name="Bouneau L."/>
            <person name="Fischer C."/>
            <person name="Ozouf-Costaz C."/>
            <person name="Bernot A."/>
            <person name="Nicaud S."/>
            <person name="Jaffe D."/>
            <person name="Fisher S."/>
            <person name="Lutfalla G."/>
            <person name="Dossat C."/>
            <person name="Segurens B."/>
            <person name="Dasilva C."/>
            <person name="Salanoubat M."/>
            <person name="Levy M."/>
            <person name="Boudet N."/>
            <person name="Castellano S."/>
            <person name="Anthouard V."/>
            <person name="Jubin C."/>
            <person name="Castelli V."/>
            <person name="Katinka M."/>
            <person name="Vacherie B."/>
            <person name="Biemont C."/>
            <person name="Skalli Z."/>
            <person name="Cattolico L."/>
            <person name="Poulain J."/>
            <person name="De Berardinis V."/>
            <person name="Cruaud C."/>
            <person name="Duprat S."/>
            <person name="Brottier P."/>
            <person name="Coutanceau J.-P."/>
            <person name="Gouzy J."/>
            <person name="Parra G."/>
            <person name="Lardier G."/>
            <person name="Chapple C."/>
            <person name="McKernan K.J."/>
            <person name="McEwan P."/>
            <person name="Bosak S."/>
            <person name="Kellis M."/>
            <person name="Volff J.-N."/>
            <person name="Guigo R."/>
            <person name="Zody M.C."/>
            <person name="Mesirov J."/>
            <person name="Lindblad-Toh K."/>
            <person name="Birren B."/>
            <person name="Nusbaum C."/>
            <person name="Kahn D."/>
            <person name="Robinson-Rechavi M."/>
            <person name="Laudet V."/>
            <person name="Schachter V."/>
            <person name="Quetier F."/>
            <person name="Saurin W."/>
            <person name="Scarpelli C."/>
            <person name="Wincker P."/>
            <person name="Lander E.S."/>
            <person name="Weissenbach J."/>
            <person name="Roest Crollius H."/>
        </authorList>
    </citation>
    <scope>NUCLEOTIDE SEQUENCE [LARGE SCALE GENOMIC DNA]</scope>
</reference>
<dbReference type="EMBL" id="CAAE01014528">
    <property type="protein sequence ID" value="CAF96905.1"/>
    <property type="molecule type" value="Genomic_DNA"/>
</dbReference>
<dbReference type="AlphaFoldDB" id="Q4SR27"/>